<organism evidence="9 10">
    <name type="scientific">Glaciecola siphonariae</name>
    <dbReference type="NCBI Taxonomy" id="521012"/>
    <lineage>
        <taxon>Bacteria</taxon>
        <taxon>Pseudomonadati</taxon>
        <taxon>Pseudomonadota</taxon>
        <taxon>Gammaproteobacteria</taxon>
        <taxon>Alteromonadales</taxon>
        <taxon>Alteromonadaceae</taxon>
        <taxon>Glaciecola</taxon>
    </lineage>
</organism>
<dbReference type="InterPro" id="IPR022337">
    <property type="entry name" value="Inositol_monophosphatase_SuhB"/>
</dbReference>
<evidence type="ECO:0000313" key="9">
    <source>
        <dbReference type="EMBL" id="MFC4701903.1"/>
    </source>
</evidence>
<keyword evidence="6" id="KW-0889">Transcription antitermination</keyword>
<dbReference type="PANTHER" id="PTHR20854">
    <property type="entry name" value="INOSITOL MONOPHOSPHATASE"/>
    <property type="match status" value="1"/>
</dbReference>
<comment type="cofactor">
    <cofactor evidence="2 8">
        <name>Mg(2+)</name>
        <dbReference type="ChEBI" id="CHEBI:18420"/>
    </cofactor>
</comment>
<dbReference type="Pfam" id="PF00459">
    <property type="entry name" value="Inositol_P"/>
    <property type="match status" value="1"/>
</dbReference>
<dbReference type="RefSeq" id="WP_382410815.1">
    <property type="nucleotide sequence ID" value="NZ_JBHSGU010000029.1"/>
</dbReference>
<evidence type="ECO:0000256" key="4">
    <source>
        <dbReference type="ARBA" id="ARBA00022723"/>
    </source>
</evidence>
<dbReference type="PRINTS" id="PR00377">
    <property type="entry name" value="IMPHPHTASES"/>
</dbReference>
<dbReference type="EC" id="3.1.3.25" evidence="8"/>
<keyword evidence="6" id="KW-0805">Transcription regulation</keyword>
<dbReference type="PROSITE" id="PS00629">
    <property type="entry name" value="IMP_1"/>
    <property type="match status" value="1"/>
</dbReference>
<reference evidence="10" key="1">
    <citation type="journal article" date="2019" name="Int. J. Syst. Evol. Microbiol.">
        <title>The Global Catalogue of Microorganisms (GCM) 10K type strain sequencing project: providing services to taxonomists for standard genome sequencing and annotation.</title>
        <authorList>
            <consortium name="The Broad Institute Genomics Platform"/>
            <consortium name="The Broad Institute Genome Sequencing Center for Infectious Disease"/>
            <person name="Wu L."/>
            <person name="Ma J."/>
        </authorList>
    </citation>
    <scope>NUCLEOTIDE SEQUENCE [LARGE SCALE GENOMIC DNA]</scope>
    <source>
        <strain evidence="10">KACC 12507</strain>
    </source>
</reference>
<protein>
    <recommendedName>
        <fullName evidence="8">Inositol-1-monophosphatase</fullName>
        <ecNumber evidence="8">3.1.3.25</ecNumber>
    </recommendedName>
</protein>
<gene>
    <name evidence="9" type="ORF">ACFO4O_17290</name>
</gene>
<dbReference type="InterPro" id="IPR033942">
    <property type="entry name" value="IMPase"/>
</dbReference>
<keyword evidence="10" id="KW-1185">Reference proteome</keyword>
<keyword evidence="4 8" id="KW-0479">Metal-binding</keyword>
<dbReference type="InterPro" id="IPR020583">
    <property type="entry name" value="Inositol_monoP_metal-BS"/>
</dbReference>
<keyword evidence="6" id="KW-0804">Transcription</keyword>
<evidence type="ECO:0000256" key="5">
    <source>
        <dbReference type="ARBA" id="ARBA00022801"/>
    </source>
</evidence>
<dbReference type="GO" id="GO:0016787">
    <property type="term" value="F:hydrolase activity"/>
    <property type="evidence" value="ECO:0007669"/>
    <property type="project" value="UniProtKB-KW"/>
</dbReference>
<dbReference type="Gene3D" id="3.40.190.80">
    <property type="match status" value="1"/>
</dbReference>
<name>A0ABV9M2L3_9ALTE</name>
<evidence type="ECO:0000256" key="2">
    <source>
        <dbReference type="ARBA" id="ARBA00001946"/>
    </source>
</evidence>
<proteinExistence type="inferred from homology"/>
<dbReference type="Gene3D" id="3.30.540.10">
    <property type="entry name" value="Fructose-1,6-Bisphosphatase, subunit A, domain 1"/>
    <property type="match status" value="1"/>
</dbReference>
<evidence type="ECO:0000256" key="1">
    <source>
        <dbReference type="ARBA" id="ARBA00001033"/>
    </source>
</evidence>
<sequence length="266" mass="28694">MHPMLNIAVRAARAAGSIIARGFENRDDLNIEKKGLNDFVTKIDKEAETAIIGKIQDAYPDHSFIGEEGGSISNNPDYVWVIDPLDGTTNFIKGIPHFAVSIALLHKGKLDQAVVFDPIRGELFAGSKGAGAQLNGYRIRASKTKDLSSSILATAFPFRDKARLEESLQQFNRIFSQAGDVRRSGSAALDLAYVAAGRFDGYWEKGLKSWDMAAGELLVKEAGGLITDYAGNNDPLYAELKQAGSANGLVAGSSRVVQHIVKNLKA</sequence>
<dbReference type="PROSITE" id="PS00630">
    <property type="entry name" value="IMP_2"/>
    <property type="match status" value="1"/>
</dbReference>
<dbReference type="SUPFAM" id="SSF56655">
    <property type="entry name" value="Carbohydrate phosphatase"/>
    <property type="match status" value="1"/>
</dbReference>
<accession>A0ABV9M2L3</accession>
<dbReference type="Proteomes" id="UP001595897">
    <property type="component" value="Unassembled WGS sequence"/>
</dbReference>
<dbReference type="CDD" id="cd01639">
    <property type="entry name" value="IMPase"/>
    <property type="match status" value="1"/>
</dbReference>
<evidence type="ECO:0000256" key="6">
    <source>
        <dbReference type="ARBA" id="ARBA00022814"/>
    </source>
</evidence>
<dbReference type="PRINTS" id="PR01959">
    <property type="entry name" value="SBIMPHPHTASE"/>
</dbReference>
<comment type="similarity">
    <text evidence="3 8">Belongs to the inositol monophosphatase superfamily.</text>
</comment>
<dbReference type="InterPro" id="IPR000760">
    <property type="entry name" value="Inositol_monophosphatase-like"/>
</dbReference>
<dbReference type="PANTHER" id="PTHR20854:SF4">
    <property type="entry name" value="INOSITOL-1-MONOPHOSPHATASE-RELATED"/>
    <property type="match status" value="1"/>
</dbReference>
<keyword evidence="5 8" id="KW-0378">Hydrolase</keyword>
<comment type="caution">
    <text evidence="9">The sequence shown here is derived from an EMBL/GenBank/DDBJ whole genome shotgun (WGS) entry which is preliminary data.</text>
</comment>
<keyword evidence="7 8" id="KW-0460">Magnesium</keyword>
<evidence type="ECO:0000256" key="7">
    <source>
        <dbReference type="ARBA" id="ARBA00022842"/>
    </source>
</evidence>
<evidence type="ECO:0000256" key="8">
    <source>
        <dbReference type="RuleBase" id="RU364068"/>
    </source>
</evidence>
<evidence type="ECO:0000256" key="3">
    <source>
        <dbReference type="ARBA" id="ARBA00009759"/>
    </source>
</evidence>
<dbReference type="InterPro" id="IPR020550">
    <property type="entry name" value="Inositol_monophosphatase_CS"/>
</dbReference>
<dbReference type="EMBL" id="JBHSGU010000029">
    <property type="protein sequence ID" value="MFC4701903.1"/>
    <property type="molecule type" value="Genomic_DNA"/>
</dbReference>
<evidence type="ECO:0000313" key="10">
    <source>
        <dbReference type="Proteomes" id="UP001595897"/>
    </source>
</evidence>
<comment type="catalytic activity">
    <reaction evidence="1 8">
        <text>a myo-inositol phosphate + H2O = myo-inositol + phosphate</text>
        <dbReference type="Rhea" id="RHEA:24056"/>
        <dbReference type="ChEBI" id="CHEBI:15377"/>
        <dbReference type="ChEBI" id="CHEBI:17268"/>
        <dbReference type="ChEBI" id="CHEBI:43474"/>
        <dbReference type="ChEBI" id="CHEBI:84139"/>
        <dbReference type="EC" id="3.1.3.25"/>
    </reaction>
</comment>